<evidence type="ECO:0000256" key="2">
    <source>
        <dbReference type="ARBA" id="ARBA00022485"/>
    </source>
</evidence>
<evidence type="ECO:0000256" key="3">
    <source>
        <dbReference type="ARBA" id="ARBA00022691"/>
    </source>
</evidence>
<dbReference type="GO" id="GO:0051539">
    <property type="term" value="F:4 iron, 4 sulfur cluster binding"/>
    <property type="evidence" value="ECO:0007669"/>
    <property type="project" value="UniProtKB-KW"/>
</dbReference>
<evidence type="ECO:0000256" key="5">
    <source>
        <dbReference type="ARBA" id="ARBA00023004"/>
    </source>
</evidence>
<name>A0A368KTP6_9BACT</name>
<dbReference type="InterPro" id="IPR013785">
    <property type="entry name" value="Aldolase_TIM"/>
</dbReference>
<evidence type="ECO:0000256" key="6">
    <source>
        <dbReference type="ARBA" id="ARBA00023014"/>
    </source>
</evidence>
<feature type="domain" description="Radical SAM core" evidence="7">
    <location>
        <begin position="15"/>
        <end position="129"/>
    </location>
</feature>
<keyword evidence="4" id="KW-0479">Metal-binding</keyword>
<keyword evidence="5" id="KW-0408">Iron</keyword>
<evidence type="ECO:0000313" key="8">
    <source>
        <dbReference type="EMBL" id="RCS49480.1"/>
    </source>
</evidence>
<dbReference type="InterPro" id="IPR007197">
    <property type="entry name" value="rSAM"/>
</dbReference>
<dbReference type="SUPFAM" id="SSF102114">
    <property type="entry name" value="Radical SAM enzymes"/>
    <property type="match status" value="1"/>
</dbReference>
<dbReference type="PANTHER" id="PTHR42836">
    <property type="entry name" value="7-CARBOXY-7-DEAZAGUANINE SYNTHASE"/>
    <property type="match status" value="1"/>
</dbReference>
<dbReference type="InterPro" id="IPR058240">
    <property type="entry name" value="rSAM_sf"/>
</dbReference>
<evidence type="ECO:0000256" key="1">
    <source>
        <dbReference type="ARBA" id="ARBA00001966"/>
    </source>
</evidence>
<dbReference type="SFLD" id="SFLDS00029">
    <property type="entry name" value="Radical_SAM"/>
    <property type="match status" value="1"/>
</dbReference>
<dbReference type="Gene3D" id="3.20.20.70">
    <property type="entry name" value="Aldolase class I"/>
    <property type="match status" value="1"/>
</dbReference>
<keyword evidence="6" id="KW-0411">Iron-sulfur</keyword>
<dbReference type="RefSeq" id="WP_114369192.1">
    <property type="nucleotide sequence ID" value="NZ_QPEX01000024.1"/>
</dbReference>
<organism evidence="8 9">
    <name type="scientific">Bremerella cremea</name>
    <dbReference type="NCBI Taxonomy" id="1031537"/>
    <lineage>
        <taxon>Bacteria</taxon>
        <taxon>Pseudomonadati</taxon>
        <taxon>Planctomycetota</taxon>
        <taxon>Planctomycetia</taxon>
        <taxon>Pirellulales</taxon>
        <taxon>Pirellulaceae</taxon>
        <taxon>Bremerella</taxon>
    </lineage>
</organism>
<dbReference type="Pfam" id="PF04055">
    <property type="entry name" value="Radical_SAM"/>
    <property type="match status" value="1"/>
</dbReference>
<accession>A0A368KTP6</accession>
<dbReference type="Proteomes" id="UP000253562">
    <property type="component" value="Unassembled WGS sequence"/>
</dbReference>
<proteinExistence type="predicted"/>
<dbReference type="PANTHER" id="PTHR42836:SF1">
    <property type="entry name" value="7-CARBOXY-7-DEAZAGUANINE SYNTHASE"/>
    <property type="match status" value="1"/>
</dbReference>
<reference evidence="8 9" key="1">
    <citation type="submission" date="2018-07" db="EMBL/GenBank/DDBJ databases">
        <title>Comparative genomes isolates from brazilian mangrove.</title>
        <authorList>
            <person name="De Araujo J.E."/>
            <person name="Taketani R.G."/>
            <person name="Silva M.C.P."/>
            <person name="Lourenco M.V."/>
            <person name="Oliveira V.M."/>
            <person name="Andreote F.D."/>
        </authorList>
    </citation>
    <scope>NUCLEOTIDE SEQUENCE [LARGE SCALE GENOMIC DNA]</scope>
    <source>
        <strain evidence="8 9">HEX PRIS-MGV</strain>
    </source>
</reference>
<evidence type="ECO:0000256" key="4">
    <source>
        <dbReference type="ARBA" id="ARBA00022723"/>
    </source>
</evidence>
<dbReference type="EMBL" id="QPEX01000024">
    <property type="protein sequence ID" value="RCS49480.1"/>
    <property type="molecule type" value="Genomic_DNA"/>
</dbReference>
<comment type="caution">
    <text evidence="8">The sequence shown here is derived from an EMBL/GenBank/DDBJ whole genome shotgun (WGS) entry which is preliminary data.</text>
</comment>
<comment type="cofactor">
    <cofactor evidence="1">
        <name>[4Fe-4S] cluster</name>
        <dbReference type="ChEBI" id="CHEBI:49883"/>
    </cofactor>
</comment>
<keyword evidence="2" id="KW-0004">4Fe-4S</keyword>
<dbReference type="OrthoDB" id="9792276at2"/>
<evidence type="ECO:0000313" key="9">
    <source>
        <dbReference type="Proteomes" id="UP000253562"/>
    </source>
</evidence>
<protein>
    <submittedName>
        <fullName evidence="8">Radical SAM protein</fullName>
    </submittedName>
</protein>
<dbReference type="AlphaFoldDB" id="A0A368KTP6"/>
<dbReference type="GO" id="GO:0003824">
    <property type="term" value="F:catalytic activity"/>
    <property type="evidence" value="ECO:0007669"/>
    <property type="project" value="InterPro"/>
</dbReference>
<dbReference type="GO" id="GO:0046872">
    <property type="term" value="F:metal ion binding"/>
    <property type="evidence" value="ECO:0007669"/>
    <property type="project" value="UniProtKB-KW"/>
</dbReference>
<keyword evidence="3" id="KW-0949">S-adenosyl-L-methionine</keyword>
<gene>
    <name evidence="8" type="ORF">DTL42_13225</name>
</gene>
<evidence type="ECO:0000259" key="7">
    <source>
        <dbReference type="Pfam" id="PF04055"/>
    </source>
</evidence>
<sequence>MALISIPSLEYHLAHSCNLSCEQCSHYSNFHLRGRMPSPSVAYRDYIAWNDRIHPGTLALLGGEPLLNPNLIEHLLLARNCWPKSKLMLVTNGLHLRRHPALPDALVEVDCRLELSQHGTHEHYLKQFREAEQVASDWKRRFHGINIKIRKSHRGWMRQYQIVNGKPMPFDSKPNDAFKVCMQKSCMQLYQQRLWKCPALAYWPLLEFRLQLESFGEWELFRQYSPCASDCSTDALEGFVNSKAIPQCSLCPSKREKLFHSDPTRDRLTK</sequence>